<evidence type="ECO:0000313" key="3">
    <source>
        <dbReference type="EMBL" id="NEB70294.1"/>
    </source>
</evidence>
<dbReference type="Gene3D" id="3.40.1620.10">
    <property type="entry name" value="YefM-like domain"/>
    <property type="match status" value="1"/>
</dbReference>
<dbReference type="InterPro" id="IPR036165">
    <property type="entry name" value="YefM-like_sf"/>
</dbReference>
<evidence type="ECO:0000256" key="1">
    <source>
        <dbReference type="ARBA" id="ARBA00009981"/>
    </source>
</evidence>
<proteinExistence type="inferred from homology"/>
<organism evidence="3 4">
    <name type="scientific">Streptomyces microflavus</name>
    <name type="common">Streptomyces lipmanii</name>
    <dbReference type="NCBI Taxonomy" id="1919"/>
    <lineage>
        <taxon>Bacteria</taxon>
        <taxon>Bacillati</taxon>
        <taxon>Actinomycetota</taxon>
        <taxon>Actinomycetes</taxon>
        <taxon>Kitasatosporales</taxon>
        <taxon>Streptomycetaceae</taxon>
        <taxon>Streptomyces</taxon>
    </lineage>
</organism>
<name>A0A6N9VBN8_STRMI</name>
<evidence type="ECO:0000313" key="4">
    <source>
        <dbReference type="Proteomes" id="UP000471648"/>
    </source>
</evidence>
<protein>
    <submittedName>
        <fullName evidence="3">Type II toxin-antitoxin system Phd/YefM family antitoxin</fullName>
    </submittedName>
</protein>
<dbReference type="Proteomes" id="UP000471648">
    <property type="component" value="Unassembled WGS sequence"/>
</dbReference>
<comment type="caution">
    <text evidence="3">The sequence shown here is derived from an EMBL/GenBank/DDBJ whole genome shotgun (WGS) entry which is preliminary data.</text>
</comment>
<dbReference type="AlphaFoldDB" id="A0A6N9VBN8"/>
<reference evidence="3 4" key="1">
    <citation type="submission" date="2020-01" db="EMBL/GenBank/DDBJ databases">
        <title>Insect and environment-associated Actinomycetes.</title>
        <authorList>
            <person name="Currrie C."/>
            <person name="Chevrette M."/>
            <person name="Carlson C."/>
            <person name="Stubbendieck R."/>
            <person name="Wendt-Pienkowski E."/>
        </authorList>
    </citation>
    <scope>NUCLEOTIDE SEQUENCE [LARGE SCALE GENOMIC DNA]</scope>
    <source>
        <strain evidence="3 4">SID14438</strain>
    </source>
</reference>
<dbReference type="NCBIfam" id="TIGR01552">
    <property type="entry name" value="phd_fam"/>
    <property type="match status" value="1"/>
</dbReference>
<gene>
    <name evidence="3" type="ORF">G3I39_25035</name>
</gene>
<dbReference type="EMBL" id="JAAGME010001046">
    <property type="protein sequence ID" value="NEB70294.1"/>
    <property type="molecule type" value="Genomic_DNA"/>
</dbReference>
<feature type="region of interest" description="Disordered" evidence="2">
    <location>
        <begin position="1"/>
        <end position="38"/>
    </location>
</feature>
<dbReference type="SUPFAM" id="SSF143120">
    <property type="entry name" value="YefM-like"/>
    <property type="match status" value="1"/>
</dbReference>
<feature type="compositionally biased region" description="Basic and acidic residues" evidence="2">
    <location>
        <begin position="11"/>
        <end position="34"/>
    </location>
</feature>
<sequence length="72" mass="8131">MKKPQSLPVEQARKEFADLLDGSQHKGEHTEITRRSKRSGVLVPPDWYDMAVAAIAENKELRRRLADDGEAS</sequence>
<comment type="similarity">
    <text evidence="1">Belongs to the phD/YefM antitoxin family.</text>
</comment>
<evidence type="ECO:0000256" key="2">
    <source>
        <dbReference type="SAM" id="MobiDB-lite"/>
    </source>
</evidence>
<dbReference type="RefSeq" id="WP_164358182.1">
    <property type="nucleotide sequence ID" value="NZ_JAAGME010001046.1"/>
</dbReference>
<accession>A0A6N9VBN8</accession>